<name>A0A369Q0Y5_9SPHI</name>
<dbReference type="PANTHER" id="PTHR39335:SF1">
    <property type="entry name" value="BLL4220 PROTEIN"/>
    <property type="match status" value="1"/>
</dbReference>
<dbReference type="AlphaFoldDB" id="A0A369Q0Y5"/>
<accession>A0A369Q0Y5</accession>
<dbReference type="Pfam" id="PF03640">
    <property type="entry name" value="Lipoprotein_15"/>
    <property type="match status" value="3"/>
</dbReference>
<feature type="chain" id="PRO_5016671405" description="Secreted repeat protein with Y-X4-D motif" evidence="1">
    <location>
        <begin position="22"/>
        <end position="282"/>
    </location>
</feature>
<dbReference type="RefSeq" id="WP_115403463.1">
    <property type="nucleotide sequence ID" value="NZ_QPKV01000005.1"/>
</dbReference>
<evidence type="ECO:0000256" key="1">
    <source>
        <dbReference type="SAM" id="SignalP"/>
    </source>
</evidence>
<keyword evidence="3" id="KW-1185">Reference proteome</keyword>
<dbReference type="EMBL" id="QPKV01000005">
    <property type="protein sequence ID" value="RDC55998.1"/>
    <property type="molecule type" value="Genomic_DNA"/>
</dbReference>
<sequence length="282" mass="30776">MLTYLKRNMPAICCIALLLSAACKKSGSDDPAIDRKGIQLTTDSKFGTVLTDKDGKSLYFFATDVAGTANCTGDCETVWPLYYSADISTDMNLDQSQVGEITRADGRKQSTYKGYPLYYYANDAASGDIKGDGVGGIWFVAKPDYSLMLANAQLVGLNGKAYTAGYVEGNGNTRYFTDTKGRTVYAFTPDKNNKNTFTNADLSNNSIWPVYEMDLKSLPSVISKDLISVIDVFGKKQMTYKGWPLYYFSQDTKRGENKGVSVGAAPGFWFVLNTTSPVAPAP</sequence>
<dbReference type="PANTHER" id="PTHR39335">
    <property type="entry name" value="BLL4220 PROTEIN"/>
    <property type="match status" value="1"/>
</dbReference>
<reference evidence="2 3" key="1">
    <citation type="submission" date="2018-07" db="EMBL/GenBank/DDBJ databases">
        <title>Pedobacter sp. nov., isolated from soil.</title>
        <authorList>
            <person name="Zhou L.Y."/>
            <person name="Du Z.J."/>
        </authorList>
    </citation>
    <scope>NUCLEOTIDE SEQUENCE [LARGE SCALE GENOMIC DNA]</scope>
    <source>
        <strain evidence="2 3">JDX94</strain>
    </source>
</reference>
<keyword evidence="1" id="KW-0732">Signal</keyword>
<dbReference type="Proteomes" id="UP000253961">
    <property type="component" value="Unassembled WGS sequence"/>
</dbReference>
<proteinExistence type="predicted"/>
<dbReference type="OrthoDB" id="597632at2"/>
<evidence type="ECO:0008006" key="4">
    <source>
        <dbReference type="Google" id="ProtNLM"/>
    </source>
</evidence>
<evidence type="ECO:0000313" key="3">
    <source>
        <dbReference type="Proteomes" id="UP000253961"/>
    </source>
</evidence>
<organism evidence="2 3">
    <name type="scientific">Pedobacter chinensis</name>
    <dbReference type="NCBI Taxonomy" id="2282421"/>
    <lineage>
        <taxon>Bacteria</taxon>
        <taxon>Pseudomonadati</taxon>
        <taxon>Bacteroidota</taxon>
        <taxon>Sphingobacteriia</taxon>
        <taxon>Sphingobacteriales</taxon>
        <taxon>Sphingobacteriaceae</taxon>
        <taxon>Pedobacter</taxon>
    </lineage>
</organism>
<dbReference type="InterPro" id="IPR005297">
    <property type="entry name" value="Lipoprotein_repeat"/>
</dbReference>
<dbReference type="PROSITE" id="PS51257">
    <property type="entry name" value="PROKAR_LIPOPROTEIN"/>
    <property type="match status" value="1"/>
</dbReference>
<feature type="signal peptide" evidence="1">
    <location>
        <begin position="1"/>
        <end position="21"/>
    </location>
</feature>
<comment type="caution">
    <text evidence="2">The sequence shown here is derived from an EMBL/GenBank/DDBJ whole genome shotgun (WGS) entry which is preliminary data.</text>
</comment>
<protein>
    <recommendedName>
        <fullName evidence="4">Secreted repeat protein with Y-X4-D motif</fullName>
    </recommendedName>
</protein>
<evidence type="ECO:0000313" key="2">
    <source>
        <dbReference type="EMBL" id="RDC55998.1"/>
    </source>
</evidence>
<gene>
    <name evidence="2" type="ORF">DU508_14190</name>
</gene>
<dbReference type="GO" id="GO:0043448">
    <property type="term" value="P:alkane catabolic process"/>
    <property type="evidence" value="ECO:0007669"/>
    <property type="project" value="TreeGrafter"/>
</dbReference>